<gene>
    <name evidence="3" type="ORF">Zmor_009555</name>
</gene>
<dbReference type="EMBL" id="JALNTZ010000003">
    <property type="protein sequence ID" value="KAJ3657773.1"/>
    <property type="molecule type" value="Genomic_DNA"/>
</dbReference>
<keyword evidence="1" id="KW-0732">Signal</keyword>
<reference evidence="3" key="1">
    <citation type="journal article" date="2023" name="G3 (Bethesda)">
        <title>Whole genome assemblies of Zophobas morio and Tenebrio molitor.</title>
        <authorList>
            <person name="Kaur S."/>
            <person name="Stinson S.A."/>
            <person name="diCenzo G.C."/>
        </authorList>
    </citation>
    <scope>NUCLEOTIDE SEQUENCE</scope>
    <source>
        <strain evidence="3">QUZm001</strain>
    </source>
</reference>
<organism evidence="3 4">
    <name type="scientific">Zophobas morio</name>
    <dbReference type="NCBI Taxonomy" id="2755281"/>
    <lineage>
        <taxon>Eukaryota</taxon>
        <taxon>Metazoa</taxon>
        <taxon>Ecdysozoa</taxon>
        <taxon>Arthropoda</taxon>
        <taxon>Hexapoda</taxon>
        <taxon>Insecta</taxon>
        <taxon>Pterygota</taxon>
        <taxon>Neoptera</taxon>
        <taxon>Endopterygota</taxon>
        <taxon>Coleoptera</taxon>
        <taxon>Polyphaga</taxon>
        <taxon>Cucujiformia</taxon>
        <taxon>Tenebrionidae</taxon>
        <taxon>Zophobas</taxon>
    </lineage>
</organism>
<sequence>MKFLLVLLAYLAIIRMSLATNCVAVGSFRQSKDPTCQKYFTCNVILDIYFIKTDLSCGTFMKFNPTTQQCDYTSVCIDSFCDNQPPLQKLPDPNALNQTCRHTYIQCKGITNQYPTIEQCPLASGCC</sequence>
<comment type="caution">
    <text evidence="3">The sequence shown here is derived from an EMBL/GenBank/DDBJ whole genome shotgun (WGS) entry which is preliminary data.</text>
</comment>
<dbReference type="GO" id="GO:0005576">
    <property type="term" value="C:extracellular region"/>
    <property type="evidence" value="ECO:0007669"/>
    <property type="project" value="InterPro"/>
</dbReference>
<name>A0AA38MIX7_9CUCU</name>
<dbReference type="InterPro" id="IPR002557">
    <property type="entry name" value="Chitin-bd_dom"/>
</dbReference>
<feature type="chain" id="PRO_5041262144" description="Chitin-binding type-2 domain-containing protein" evidence="1">
    <location>
        <begin position="20"/>
        <end position="127"/>
    </location>
</feature>
<feature type="domain" description="Chitin-binding type-2" evidence="2">
    <location>
        <begin position="19"/>
        <end position="78"/>
    </location>
</feature>
<evidence type="ECO:0000256" key="1">
    <source>
        <dbReference type="SAM" id="SignalP"/>
    </source>
</evidence>
<keyword evidence="4" id="KW-1185">Reference proteome</keyword>
<feature type="signal peptide" evidence="1">
    <location>
        <begin position="1"/>
        <end position="19"/>
    </location>
</feature>
<dbReference type="PROSITE" id="PS50940">
    <property type="entry name" value="CHIT_BIND_II"/>
    <property type="match status" value="1"/>
</dbReference>
<evidence type="ECO:0000313" key="4">
    <source>
        <dbReference type="Proteomes" id="UP001168821"/>
    </source>
</evidence>
<dbReference type="Gene3D" id="2.170.140.10">
    <property type="entry name" value="Chitin binding domain"/>
    <property type="match status" value="1"/>
</dbReference>
<proteinExistence type="predicted"/>
<evidence type="ECO:0000259" key="2">
    <source>
        <dbReference type="PROSITE" id="PS50940"/>
    </source>
</evidence>
<accession>A0AA38MIX7</accession>
<evidence type="ECO:0000313" key="3">
    <source>
        <dbReference type="EMBL" id="KAJ3657773.1"/>
    </source>
</evidence>
<protein>
    <recommendedName>
        <fullName evidence="2">Chitin-binding type-2 domain-containing protein</fullName>
    </recommendedName>
</protein>
<dbReference type="Proteomes" id="UP001168821">
    <property type="component" value="Unassembled WGS sequence"/>
</dbReference>
<dbReference type="GO" id="GO:0008061">
    <property type="term" value="F:chitin binding"/>
    <property type="evidence" value="ECO:0007669"/>
    <property type="project" value="InterPro"/>
</dbReference>
<dbReference type="AlphaFoldDB" id="A0AA38MIX7"/>